<evidence type="ECO:0000313" key="3">
    <source>
        <dbReference type="Proteomes" id="UP000054383"/>
    </source>
</evidence>
<dbReference type="InterPro" id="IPR010036">
    <property type="entry name" value="MDP_1_eu_arc"/>
</dbReference>
<dbReference type="OrthoDB" id="2865258at2759"/>
<gene>
    <name evidence="2" type="ORF">PISL3812_04771</name>
</gene>
<protein>
    <submittedName>
        <fullName evidence="2">Putative magnesium-dependent phosphatase P8B7,31</fullName>
    </submittedName>
</protein>
<proteinExistence type="predicted"/>
<keyword evidence="3" id="KW-1185">Reference proteome</keyword>
<dbReference type="STRING" id="28573.A0A0U1LYE6"/>
<dbReference type="Pfam" id="PF12689">
    <property type="entry name" value="Acid_PPase"/>
    <property type="match status" value="1"/>
</dbReference>
<dbReference type="Proteomes" id="UP000054383">
    <property type="component" value="Unassembled WGS sequence"/>
</dbReference>
<dbReference type="SFLD" id="SFLDG01131">
    <property type="entry name" value="C1.5.2:_MDP_Like"/>
    <property type="match status" value="1"/>
</dbReference>
<dbReference type="PANTHER" id="PTHR17901">
    <property type="entry name" value="MAGNESIUM-DEPENDENT PHOSPHATASE 1 MDP1"/>
    <property type="match status" value="1"/>
</dbReference>
<feature type="region of interest" description="Disordered" evidence="1">
    <location>
        <begin position="208"/>
        <end position="227"/>
    </location>
</feature>
<dbReference type="InterPro" id="IPR036412">
    <property type="entry name" value="HAD-like_sf"/>
</dbReference>
<dbReference type="SUPFAM" id="SSF56784">
    <property type="entry name" value="HAD-like"/>
    <property type="match status" value="1"/>
</dbReference>
<dbReference type="NCBIfam" id="TIGR01681">
    <property type="entry name" value="HAD-SF-IIIC"/>
    <property type="match status" value="1"/>
</dbReference>
<dbReference type="EMBL" id="CVMT01000003">
    <property type="protein sequence ID" value="CRG87751.1"/>
    <property type="molecule type" value="Genomic_DNA"/>
</dbReference>
<dbReference type="NCBIfam" id="TIGR01685">
    <property type="entry name" value="MDP-1"/>
    <property type="match status" value="1"/>
</dbReference>
<name>A0A0U1LYE6_TALIS</name>
<dbReference type="PANTHER" id="PTHR17901:SF14">
    <property type="entry name" value="MAGNESIUM-DEPENDENT PHOSPHATASE 1"/>
    <property type="match status" value="1"/>
</dbReference>
<dbReference type="InterPro" id="IPR035679">
    <property type="entry name" value="MDP-1_euk"/>
</dbReference>
<organism evidence="2 3">
    <name type="scientific">Talaromyces islandicus</name>
    <name type="common">Penicillium islandicum</name>
    <dbReference type="NCBI Taxonomy" id="28573"/>
    <lineage>
        <taxon>Eukaryota</taxon>
        <taxon>Fungi</taxon>
        <taxon>Dikarya</taxon>
        <taxon>Ascomycota</taxon>
        <taxon>Pezizomycotina</taxon>
        <taxon>Eurotiomycetes</taxon>
        <taxon>Eurotiomycetidae</taxon>
        <taxon>Eurotiales</taxon>
        <taxon>Trichocomaceae</taxon>
        <taxon>Talaromyces</taxon>
        <taxon>Talaromyces sect. Islandici</taxon>
    </lineage>
</organism>
<dbReference type="Gene3D" id="3.40.50.1000">
    <property type="entry name" value="HAD superfamily/HAD-like"/>
    <property type="match status" value="1"/>
</dbReference>
<sequence length="227" mass="25947">MVKKQKPGLSLALEDASVAPSTFNDGLPLPKLIVFDLDYTLWPFWVDTHVSAPVKPKDNNSRCVDKWGESFAFYPAVSSILYSARTLNIPLGIASRTHAPELARDMLKALHVIPTFSDNPAARDARRSIRALDYFDYTQIFPGSKTQHFTRIHQASNIAYEDMLFFDDEARNRNVQNELGVTFYLIRDGMTREEVDRGVWDWRRKLGIKPGDQPVAPEDREVSRFDE</sequence>
<dbReference type="CDD" id="cd07501">
    <property type="entry name" value="HAD_MDP-1_like"/>
    <property type="match status" value="1"/>
</dbReference>
<dbReference type="SFLD" id="SFLDG01129">
    <property type="entry name" value="C1.5:_HAD__Beta-PGM__Phosphata"/>
    <property type="match status" value="1"/>
</dbReference>
<dbReference type="FunFam" id="3.40.50.1000:FF:000155">
    <property type="entry name" value="Putative magnesium dependent phosphatase"/>
    <property type="match status" value="1"/>
</dbReference>
<feature type="compositionally biased region" description="Basic and acidic residues" evidence="1">
    <location>
        <begin position="217"/>
        <end position="227"/>
    </location>
</feature>
<dbReference type="SFLD" id="SFLDS00003">
    <property type="entry name" value="Haloacid_Dehalogenase"/>
    <property type="match status" value="1"/>
</dbReference>
<reference evidence="2 3" key="1">
    <citation type="submission" date="2015-04" db="EMBL/GenBank/DDBJ databases">
        <authorList>
            <person name="Syromyatnikov M.Y."/>
            <person name="Popov V.N."/>
        </authorList>
    </citation>
    <scope>NUCLEOTIDE SEQUENCE [LARGE SCALE GENOMIC DNA]</scope>
    <source>
        <strain evidence="2">WF-38-12</strain>
    </source>
</reference>
<dbReference type="InterPro" id="IPR010033">
    <property type="entry name" value="HAD_SF_ppase_IIIC"/>
</dbReference>
<dbReference type="GO" id="GO:0003993">
    <property type="term" value="F:acid phosphatase activity"/>
    <property type="evidence" value="ECO:0007669"/>
    <property type="project" value="TreeGrafter"/>
</dbReference>
<accession>A0A0U1LYE6</accession>
<evidence type="ECO:0000313" key="2">
    <source>
        <dbReference type="EMBL" id="CRG87751.1"/>
    </source>
</evidence>
<evidence type="ECO:0000256" key="1">
    <source>
        <dbReference type="SAM" id="MobiDB-lite"/>
    </source>
</evidence>
<dbReference type="InterPro" id="IPR023214">
    <property type="entry name" value="HAD_sf"/>
</dbReference>
<dbReference type="OMA" id="GVWAWRK"/>
<dbReference type="AlphaFoldDB" id="A0A0U1LYE6"/>